<evidence type="ECO:0000313" key="2">
    <source>
        <dbReference type="Proteomes" id="UP001642900"/>
    </source>
</evidence>
<protein>
    <submittedName>
        <fullName evidence="1">Uncharacterized protein</fullName>
    </submittedName>
</protein>
<dbReference type="EMBL" id="JAAKZF010000003">
    <property type="protein sequence ID" value="NGO50445.1"/>
    <property type="molecule type" value="Genomic_DNA"/>
</dbReference>
<name>A0A6G4W6R4_9HYPH</name>
<evidence type="ECO:0000313" key="1">
    <source>
        <dbReference type="EMBL" id="NGO50445.1"/>
    </source>
</evidence>
<dbReference type="RefSeq" id="WP_165023946.1">
    <property type="nucleotide sequence ID" value="NZ_JAAKZF010000003.1"/>
</dbReference>
<sequence length="102" mass="11280">MGEQMDRAKQLIDGLPDEGAVIIVARSDIGRWLKQGIFERRGKLVADCCRTITVEHRSDVIKRSGLGGHVVIDDSFTNGNIRPEVKALVEREVAVIRAMQPA</sequence>
<gene>
    <name evidence="1" type="ORF">G6N73_04490</name>
</gene>
<reference evidence="1 2" key="1">
    <citation type="submission" date="2020-02" db="EMBL/GenBank/DDBJ databases">
        <title>Genome sequence of strain CCNWXJ40-4.</title>
        <authorList>
            <person name="Gao J."/>
            <person name="Sun J."/>
        </authorList>
    </citation>
    <scope>NUCLEOTIDE SEQUENCE [LARGE SCALE GENOMIC DNA]</scope>
    <source>
        <strain evidence="1 2">CCNWXJ 40-4</strain>
    </source>
</reference>
<comment type="caution">
    <text evidence="1">The sequence shown here is derived from an EMBL/GenBank/DDBJ whole genome shotgun (WGS) entry which is preliminary data.</text>
</comment>
<dbReference type="Proteomes" id="UP001642900">
    <property type="component" value="Unassembled WGS sequence"/>
</dbReference>
<dbReference type="AlphaFoldDB" id="A0A6G4W6R4"/>
<accession>A0A6G4W6R4</accession>
<organism evidence="1 2">
    <name type="scientific">Allomesorhizobium camelthorni</name>
    <dbReference type="NCBI Taxonomy" id="475069"/>
    <lineage>
        <taxon>Bacteria</taxon>
        <taxon>Pseudomonadati</taxon>
        <taxon>Pseudomonadota</taxon>
        <taxon>Alphaproteobacteria</taxon>
        <taxon>Hyphomicrobiales</taxon>
        <taxon>Phyllobacteriaceae</taxon>
        <taxon>Allomesorhizobium</taxon>
    </lineage>
</organism>
<keyword evidence="2" id="KW-1185">Reference proteome</keyword>
<proteinExistence type="predicted"/>